<dbReference type="PROSITE" id="PS50088">
    <property type="entry name" value="ANK_REPEAT"/>
    <property type="match status" value="1"/>
</dbReference>
<feature type="compositionally biased region" description="Basic and acidic residues" evidence="3">
    <location>
        <begin position="609"/>
        <end position="629"/>
    </location>
</feature>
<accession>A0A9N8EL24</accession>
<sequence>MVVERLRQLHTQLADENANPVVVWEVLDFLRRNPRLVYQEYDVGGGSFTTLHLFFKMGVGLDSIQKLLQICPNETKLFNMKDHDGGSPIHMACQYSSYPVVEYLIQKPSLSSHFKRAKEDGMTPRGLLPVHCALLNTAQPFPNSTIKALLQFCRKSGSEGSKHWSDALCLALMTNQPSDILFMIADEFPAKEINLIETDVDDFDALMVGRDVKPLSLEQTKPLARLFERVEKVEFYYSQGWDADAFTYLMNQLATNQHTTHLDHLTLPNLEESCLNEAERLDVLASMELFLSRNTAITNFGINLNEKDAAIWQRWCGALETGLAGNTAMSSVRFNCLYTEHVDGWNLMKRSVLFWETPEVTSANANISPGRKRRLLMDGFELSDKHFAERLRCAPDCLDTLELEDCSPMWETVLGAQPTSVVAEFVGGAKGRSLTTLKIRDCHFDALPIFEAIKLHPNMRAFEADYQSLLDAFEEEYDELSEAIEREELVSVCLDMIQNHNTTLVQCSPWDSLDSRIKYHLELNRFGLANVRKNTDRVDKLVDTLLPLQDSTQWIVHMENTLFNTPNGETYSSFIRQKKGDALQTSLLYGLLRENPGLLCRCTGRREEQKKRKERGKQWKQDPRMEKKLAVSPTTAGAGDAAGDAAVTCGCWGHRITIH</sequence>
<name>A0A9N8EL24_9STRA</name>
<evidence type="ECO:0000256" key="1">
    <source>
        <dbReference type="PROSITE-ProRule" id="PRU00023"/>
    </source>
</evidence>
<keyword evidence="5" id="KW-1185">Reference proteome</keyword>
<dbReference type="PROSITE" id="PS50297">
    <property type="entry name" value="ANK_REP_REGION"/>
    <property type="match status" value="1"/>
</dbReference>
<proteinExistence type="predicted"/>
<feature type="repeat" description="ANK" evidence="1">
    <location>
        <begin position="84"/>
        <end position="107"/>
    </location>
</feature>
<evidence type="ECO:0000313" key="4">
    <source>
        <dbReference type="EMBL" id="CAB9523206.1"/>
    </source>
</evidence>
<evidence type="ECO:0000313" key="5">
    <source>
        <dbReference type="Proteomes" id="UP001153069"/>
    </source>
</evidence>
<dbReference type="InterPro" id="IPR002110">
    <property type="entry name" value="Ankyrin_rpt"/>
</dbReference>
<dbReference type="EMBL" id="CAICTM010001387">
    <property type="protein sequence ID" value="CAB9523206.1"/>
    <property type="molecule type" value="Genomic_DNA"/>
</dbReference>
<dbReference type="InterPro" id="IPR036770">
    <property type="entry name" value="Ankyrin_rpt-contain_sf"/>
</dbReference>
<evidence type="ECO:0000256" key="2">
    <source>
        <dbReference type="SAM" id="Coils"/>
    </source>
</evidence>
<organism evidence="4 5">
    <name type="scientific">Seminavis robusta</name>
    <dbReference type="NCBI Taxonomy" id="568900"/>
    <lineage>
        <taxon>Eukaryota</taxon>
        <taxon>Sar</taxon>
        <taxon>Stramenopiles</taxon>
        <taxon>Ochrophyta</taxon>
        <taxon>Bacillariophyta</taxon>
        <taxon>Bacillariophyceae</taxon>
        <taxon>Bacillariophycidae</taxon>
        <taxon>Naviculales</taxon>
        <taxon>Naviculaceae</taxon>
        <taxon>Seminavis</taxon>
    </lineage>
</organism>
<comment type="caution">
    <text evidence="4">The sequence shown here is derived from an EMBL/GenBank/DDBJ whole genome shotgun (WGS) entry which is preliminary data.</text>
</comment>
<feature type="coiled-coil region" evidence="2">
    <location>
        <begin position="463"/>
        <end position="490"/>
    </location>
</feature>
<keyword evidence="1" id="KW-0040">ANK repeat</keyword>
<reference evidence="4" key="1">
    <citation type="submission" date="2020-06" db="EMBL/GenBank/DDBJ databases">
        <authorList>
            <consortium name="Plant Systems Biology data submission"/>
        </authorList>
    </citation>
    <scope>NUCLEOTIDE SEQUENCE</scope>
    <source>
        <strain evidence="4">D6</strain>
    </source>
</reference>
<gene>
    <name evidence="4" type="ORF">SEMRO_1389_G268560.1</name>
</gene>
<feature type="region of interest" description="Disordered" evidence="3">
    <location>
        <begin position="609"/>
        <end position="639"/>
    </location>
</feature>
<dbReference type="Proteomes" id="UP001153069">
    <property type="component" value="Unassembled WGS sequence"/>
</dbReference>
<dbReference type="SUPFAM" id="SSF48403">
    <property type="entry name" value="Ankyrin repeat"/>
    <property type="match status" value="1"/>
</dbReference>
<keyword evidence="2" id="KW-0175">Coiled coil</keyword>
<protein>
    <submittedName>
        <fullName evidence="4">Uncharacterized protein</fullName>
    </submittedName>
</protein>
<dbReference type="Gene3D" id="1.25.40.20">
    <property type="entry name" value="Ankyrin repeat-containing domain"/>
    <property type="match status" value="1"/>
</dbReference>
<evidence type="ECO:0000256" key="3">
    <source>
        <dbReference type="SAM" id="MobiDB-lite"/>
    </source>
</evidence>
<dbReference type="AlphaFoldDB" id="A0A9N8EL24"/>